<protein>
    <submittedName>
        <fullName evidence="1">Uncharacterized protein</fullName>
    </submittedName>
</protein>
<dbReference type="EMBL" id="JAVRHK010000002">
    <property type="protein sequence ID" value="MDT0675760.1"/>
    <property type="molecule type" value="Genomic_DNA"/>
</dbReference>
<sequence length="221" mass="25181">MNDSLDESFINIINKSTHTGTINSSDGEFEIRVREGDTLEFSSIQYEKLKVEISELLFETAYLEVMLVPGLTQLDEVKISNISLSGNLAGDIGNIEVNALPNFGIARRNMPERTIIERKMTAYGGSPVDLLLGYLNGDIKMLKKARKNEKLFSLVEKAKKIVPGSYYSEELNIKEDSIMNFLYYCAEKYNIRPLLQEGMELEFVKFLKKHASEFLELQEMD</sequence>
<name>A0ABU3D2J6_9FLAO</name>
<keyword evidence="2" id="KW-1185">Reference proteome</keyword>
<dbReference type="Proteomes" id="UP001262582">
    <property type="component" value="Unassembled WGS sequence"/>
</dbReference>
<reference evidence="1 2" key="1">
    <citation type="submission" date="2023-09" db="EMBL/GenBank/DDBJ databases">
        <authorList>
            <person name="Rey-Velasco X."/>
        </authorList>
    </citation>
    <scope>NUCLEOTIDE SEQUENCE [LARGE SCALE GENOMIC DNA]</scope>
    <source>
        <strain evidence="1 2">F117</strain>
    </source>
</reference>
<organism evidence="1 2">
    <name type="scientific">Autumnicola musiva</name>
    <dbReference type="NCBI Taxonomy" id="3075589"/>
    <lineage>
        <taxon>Bacteria</taxon>
        <taxon>Pseudomonadati</taxon>
        <taxon>Bacteroidota</taxon>
        <taxon>Flavobacteriia</taxon>
        <taxon>Flavobacteriales</taxon>
        <taxon>Flavobacteriaceae</taxon>
        <taxon>Autumnicola</taxon>
    </lineage>
</organism>
<dbReference type="SUPFAM" id="SSF49464">
    <property type="entry name" value="Carboxypeptidase regulatory domain-like"/>
    <property type="match status" value="1"/>
</dbReference>
<gene>
    <name evidence="1" type="ORF">RM539_04080</name>
</gene>
<dbReference type="RefSeq" id="WP_311502156.1">
    <property type="nucleotide sequence ID" value="NZ_JAVRHK010000002.1"/>
</dbReference>
<evidence type="ECO:0000313" key="2">
    <source>
        <dbReference type="Proteomes" id="UP001262582"/>
    </source>
</evidence>
<dbReference type="InterPro" id="IPR008969">
    <property type="entry name" value="CarboxyPept-like_regulatory"/>
</dbReference>
<evidence type="ECO:0000313" key="1">
    <source>
        <dbReference type="EMBL" id="MDT0675760.1"/>
    </source>
</evidence>
<proteinExistence type="predicted"/>
<comment type="caution">
    <text evidence="1">The sequence shown here is derived from an EMBL/GenBank/DDBJ whole genome shotgun (WGS) entry which is preliminary data.</text>
</comment>
<accession>A0ABU3D2J6</accession>